<organism evidence="1 2">
    <name type="scientific">Brevibacillus brevis</name>
    <name type="common">Bacillus brevis</name>
    <dbReference type="NCBI Taxonomy" id="1393"/>
    <lineage>
        <taxon>Bacteria</taxon>
        <taxon>Bacillati</taxon>
        <taxon>Bacillota</taxon>
        <taxon>Bacilli</taxon>
        <taxon>Bacillales</taxon>
        <taxon>Paenibacillaceae</taxon>
        <taxon>Brevibacillus</taxon>
    </lineage>
</organism>
<dbReference type="RefSeq" id="WP_310774731.1">
    <property type="nucleotide sequence ID" value="NZ_CP134052.1"/>
</dbReference>
<accession>A0ABY9TF44</accession>
<sequence>MMIQYDGMLRQIVKPGIEMMCSVSRDQTLTFNGVVREVHDDFFIIVEGGQSWGHIIDFREIFWSDLELTPEWSKIRDERKSPR</sequence>
<dbReference type="Proteomes" id="UP001256827">
    <property type="component" value="Plasmid pBbsI"/>
</dbReference>
<dbReference type="EMBL" id="CP134052">
    <property type="protein sequence ID" value="WNC17937.1"/>
    <property type="molecule type" value="Genomic_DNA"/>
</dbReference>
<keyword evidence="1" id="KW-0614">Plasmid</keyword>
<keyword evidence="2" id="KW-1185">Reference proteome</keyword>
<protein>
    <recommendedName>
        <fullName evidence="3">DUF2642 domain-containing protein</fullName>
    </recommendedName>
</protein>
<evidence type="ECO:0000313" key="2">
    <source>
        <dbReference type="Proteomes" id="UP001256827"/>
    </source>
</evidence>
<evidence type="ECO:0008006" key="3">
    <source>
        <dbReference type="Google" id="ProtNLM"/>
    </source>
</evidence>
<gene>
    <name evidence="1" type="ORF">RGB73_30240</name>
</gene>
<geneLocation type="plasmid" evidence="1 2">
    <name>pBbsI</name>
</geneLocation>
<reference evidence="1 2" key="1">
    <citation type="submission" date="2023-09" db="EMBL/GenBank/DDBJ databases">
        <title>Complete Genome and Methylome dissection of Bacillus brevis NEB573 original source of BbsI restriction endonuclease.</title>
        <authorList>
            <person name="Fomenkov A."/>
            <person name="Roberts R.D."/>
        </authorList>
    </citation>
    <scope>NUCLEOTIDE SEQUENCE [LARGE SCALE GENOMIC DNA]</scope>
    <source>
        <strain evidence="1 2">NEB573</strain>
        <plasmid evidence="1 2">pBbsI</plasmid>
    </source>
</reference>
<proteinExistence type="predicted"/>
<evidence type="ECO:0000313" key="1">
    <source>
        <dbReference type="EMBL" id="WNC17937.1"/>
    </source>
</evidence>
<name>A0ABY9TF44_BREBE</name>